<dbReference type="InParanoid" id="G0QUU1"/>
<evidence type="ECO:0000313" key="1">
    <source>
        <dbReference type="EMBL" id="EGR31021.1"/>
    </source>
</evidence>
<dbReference type="InterPro" id="IPR016024">
    <property type="entry name" value="ARM-type_fold"/>
</dbReference>
<accession>G0QUU1</accession>
<reference evidence="1 2" key="1">
    <citation type="submission" date="2011-07" db="EMBL/GenBank/DDBJ databases">
        <authorList>
            <person name="Coyne R."/>
            <person name="Brami D."/>
            <person name="Johnson J."/>
            <person name="Hostetler J."/>
            <person name="Hannick L."/>
            <person name="Clark T."/>
            <person name="Cassidy-Hanley D."/>
            <person name="Inman J."/>
        </authorList>
    </citation>
    <scope>NUCLEOTIDE SEQUENCE [LARGE SCALE GENOMIC DNA]</scope>
    <source>
        <strain evidence="1 2">G5</strain>
    </source>
</reference>
<keyword evidence="2" id="KW-1185">Reference proteome</keyword>
<dbReference type="SUPFAM" id="SSF48371">
    <property type="entry name" value="ARM repeat"/>
    <property type="match status" value="1"/>
</dbReference>
<sequence length="707" mass="83559">MSTINGMFYTLINTPLQDQHYAFFEYLTRILLHQENLKIIKNESIGFMFFLDLLVNFKVKSSQNNLYIQVLSIFERFVSKLSNEEIELMLDLLLNNDNLKKLNQNNDTSYIIDVFSILSIHILLNTNPNLIEKIFSSQYILNLFNFLDCKCHSVRELFLKVILACLATYSKQKKKDNYGKKLNFYNFLNKKLTQNKITQNMCQTMFEFAFWDCNNPNILYPHNTSVVSTLLNRSEQADLIMNLSKSYIDQSRNNSRIIQNLDILEIFFKIVQDLENMEEKEKTANIFRCEMLKIFEAYLDEKQNINLMLENANFLHWFYLLKGKEEIEKEQIMHIIQKIINEDFSKKQCKILDQFKKFMFDDNNEFLFQILKQFFQKLIQNPTLKENFNNQYQQYFLKNFTLLVQNLDELIGVNIQLKILALQCINKLASKNSGQIRLIMKNLSLFDIRDVLVITILQYDIQTDILVNLLEGISFETVANHQLFAEKHTLASIVKFFLESKENFALQMMIIKILKHDVAINEENQKYVTKLFDNNKITQFFYPQQKKKANQSSFAKCLHSNQYNQQNSSSNNEDEEGVNRKQGVSFEEFLNEFYSNTWIDDRKQILLRINICLVPVKIENQNYENKINGKIQSRKQKLIQQFQQEQALVQKKNTEQELDSNTKLIKAAEKNRNFQNKINEGIEKKLSEGEISFLNIHLGDCSQNNTL</sequence>
<dbReference type="eggNOG" id="ENOG502QS1U">
    <property type="taxonomic scope" value="Eukaryota"/>
</dbReference>
<evidence type="ECO:0000313" key="2">
    <source>
        <dbReference type="Proteomes" id="UP000008983"/>
    </source>
</evidence>
<gene>
    <name evidence="1" type="ORF">IMG5_119330</name>
</gene>
<protein>
    <recommendedName>
        <fullName evidence="3">Armadillo-type fold</fullName>
    </recommendedName>
</protein>
<name>G0QUU1_ICHMU</name>
<dbReference type="GeneID" id="14907147"/>
<dbReference type="STRING" id="857967.G0QUU1"/>
<dbReference type="OrthoDB" id="288765at2759"/>
<dbReference type="EMBL" id="GL983922">
    <property type="protein sequence ID" value="EGR31021.1"/>
    <property type="molecule type" value="Genomic_DNA"/>
</dbReference>
<evidence type="ECO:0008006" key="3">
    <source>
        <dbReference type="Google" id="ProtNLM"/>
    </source>
</evidence>
<proteinExistence type="predicted"/>
<organism evidence="1 2">
    <name type="scientific">Ichthyophthirius multifiliis</name>
    <name type="common">White spot disease agent</name>
    <name type="synonym">Ich</name>
    <dbReference type="NCBI Taxonomy" id="5932"/>
    <lineage>
        <taxon>Eukaryota</taxon>
        <taxon>Sar</taxon>
        <taxon>Alveolata</taxon>
        <taxon>Ciliophora</taxon>
        <taxon>Intramacronucleata</taxon>
        <taxon>Oligohymenophorea</taxon>
        <taxon>Hymenostomatida</taxon>
        <taxon>Ophryoglenina</taxon>
        <taxon>Ichthyophthirius</taxon>
    </lineage>
</organism>
<dbReference type="Proteomes" id="UP000008983">
    <property type="component" value="Unassembled WGS sequence"/>
</dbReference>
<dbReference type="RefSeq" id="XP_004034507.1">
    <property type="nucleotide sequence ID" value="XM_004034459.1"/>
</dbReference>
<dbReference type="AlphaFoldDB" id="G0QUU1"/>